<sequence length="100" mass="10854">MTTSEKAKLIVLDPTAAPREMVQAMAPVLEGLGGQSVGFLWNSKPNGDLLFERLEKLLREKYEIADVVYKRKPTASLPATDEVIDELVGSVQAVIVGLAD</sequence>
<protein>
    <recommendedName>
        <fullName evidence="1">UGSC-like domain-containing protein</fullName>
    </recommendedName>
</protein>
<dbReference type="AlphaFoldDB" id="A0A381QRT9"/>
<accession>A0A381QRT9</accession>
<evidence type="ECO:0000259" key="1">
    <source>
        <dbReference type="Pfam" id="PF24696"/>
    </source>
</evidence>
<dbReference type="InterPro" id="IPR057767">
    <property type="entry name" value="UGSC-like_dom"/>
</dbReference>
<dbReference type="Pfam" id="PF24696">
    <property type="entry name" value="UGSC"/>
    <property type="match status" value="1"/>
</dbReference>
<organism evidence="2">
    <name type="scientific">marine metagenome</name>
    <dbReference type="NCBI Taxonomy" id="408172"/>
    <lineage>
        <taxon>unclassified sequences</taxon>
        <taxon>metagenomes</taxon>
        <taxon>ecological metagenomes</taxon>
    </lineage>
</organism>
<feature type="domain" description="UGSC-like" evidence="1">
    <location>
        <begin position="11"/>
        <end position="100"/>
    </location>
</feature>
<proteinExistence type="predicted"/>
<reference evidence="2" key="1">
    <citation type="submission" date="2018-05" db="EMBL/GenBank/DDBJ databases">
        <authorList>
            <person name="Lanie J.A."/>
            <person name="Ng W.-L."/>
            <person name="Kazmierczak K.M."/>
            <person name="Andrzejewski T.M."/>
            <person name="Davidsen T.M."/>
            <person name="Wayne K.J."/>
            <person name="Tettelin H."/>
            <person name="Glass J.I."/>
            <person name="Rusch D."/>
            <person name="Podicherti R."/>
            <person name="Tsui H.-C.T."/>
            <person name="Winkler M.E."/>
        </authorList>
    </citation>
    <scope>NUCLEOTIDE SEQUENCE</scope>
</reference>
<name>A0A381QRT9_9ZZZZ</name>
<gene>
    <name evidence="2" type="ORF">METZ01_LOCUS34113</name>
</gene>
<evidence type="ECO:0000313" key="2">
    <source>
        <dbReference type="EMBL" id="SUZ81259.1"/>
    </source>
</evidence>
<dbReference type="EMBL" id="UINC01001460">
    <property type="protein sequence ID" value="SUZ81259.1"/>
    <property type="molecule type" value="Genomic_DNA"/>
</dbReference>